<keyword evidence="1" id="KW-1133">Transmembrane helix</keyword>
<dbReference type="Proteomes" id="UP001497457">
    <property type="component" value="Chromosome 16b"/>
</dbReference>
<keyword evidence="3" id="KW-1185">Reference proteome</keyword>
<accession>A0ABC8YLG6</accession>
<feature type="transmembrane region" description="Helical" evidence="1">
    <location>
        <begin position="43"/>
        <end position="69"/>
    </location>
</feature>
<evidence type="ECO:0000313" key="2">
    <source>
        <dbReference type="EMBL" id="CAL4944339.1"/>
    </source>
</evidence>
<keyword evidence="1" id="KW-0812">Transmembrane</keyword>
<reference evidence="3" key="1">
    <citation type="submission" date="2024-06" db="EMBL/GenBank/DDBJ databases">
        <authorList>
            <person name="Ryan C."/>
        </authorList>
    </citation>
    <scope>NUCLEOTIDE SEQUENCE [LARGE SCALE GENOMIC DNA]</scope>
</reference>
<dbReference type="AlphaFoldDB" id="A0ABC8YLG6"/>
<name>A0ABC8YLG6_9POAL</name>
<evidence type="ECO:0000313" key="3">
    <source>
        <dbReference type="Proteomes" id="UP001497457"/>
    </source>
</evidence>
<dbReference type="EMBL" id="OZ075126">
    <property type="protein sequence ID" value="CAL4944339.1"/>
    <property type="molecule type" value="Genomic_DNA"/>
</dbReference>
<evidence type="ECO:0000256" key="1">
    <source>
        <dbReference type="SAM" id="Phobius"/>
    </source>
</evidence>
<sequence>MPRIGHPDADSLHKVTCELLFFGATIAVRYFQREYITPGRPDFLPVFMEFGVVMVGLWGFSGSGYYLILDAIDSPHARRVKRGRI</sequence>
<keyword evidence="1" id="KW-0472">Membrane</keyword>
<gene>
    <name evidence="2" type="ORF">URODEC1_LOCUS34747</name>
</gene>
<reference evidence="2 3" key="2">
    <citation type="submission" date="2024-10" db="EMBL/GenBank/DDBJ databases">
        <authorList>
            <person name="Ryan C."/>
        </authorList>
    </citation>
    <scope>NUCLEOTIDE SEQUENCE [LARGE SCALE GENOMIC DNA]</scope>
</reference>
<proteinExistence type="predicted"/>
<protein>
    <submittedName>
        <fullName evidence="2">Uncharacterized protein</fullName>
    </submittedName>
</protein>
<organism evidence="2 3">
    <name type="scientific">Urochloa decumbens</name>
    <dbReference type="NCBI Taxonomy" id="240449"/>
    <lineage>
        <taxon>Eukaryota</taxon>
        <taxon>Viridiplantae</taxon>
        <taxon>Streptophyta</taxon>
        <taxon>Embryophyta</taxon>
        <taxon>Tracheophyta</taxon>
        <taxon>Spermatophyta</taxon>
        <taxon>Magnoliopsida</taxon>
        <taxon>Liliopsida</taxon>
        <taxon>Poales</taxon>
        <taxon>Poaceae</taxon>
        <taxon>PACMAD clade</taxon>
        <taxon>Panicoideae</taxon>
        <taxon>Panicodae</taxon>
        <taxon>Paniceae</taxon>
        <taxon>Melinidinae</taxon>
        <taxon>Urochloa</taxon>
    </lineage>
</organism>